<dbReference type="InterPro" id="IPR011009">
    <property type="entry name" value="Kinase-like_dom_sf"/>
</dbReference>
<dbReference type="InterPro" id="IPR015897">
    <property type="entry name" value="CHK_kinase-like"/>
</dbReference>
<dbReference type="Gene3D" id="3.90.1200.10">
    <property type="match status" value="1"/>
</dbReference>
<reference evidence="3" key="1">
    <citation type="journal article" date="2019" name="Int. J. Syst. Evol. Microbiol.">
        <title>The Global Catalogue of Microorganisms (GCM) 10K type strain sequencing project: providing services to taxonomists for standard genome sequencing and annotation.</title>
        <authorList>
            <consortium name="The Broad Institute Genomics Platform"/>
            <consortium name="The Broad Institute Genome Sequencing Center for Infectious Disease"/>
            <person name="Wu L."/>
            <person name="Ma J."/>
        </authorList>
    </citation>
    <scope>NUCLEOTIDE SEQUENCE [LARGE SCALE GENOMIC DNA]</scope>
    <source>
        <strain evidence="3">CGMCC 4.7241</strain>
    </source>
</reference>
<sequence>MDIEWAEDLGTFNSRTARVWAAGEPRSSFLKQPTSELWSIEAARGEAGFYRLVASLPDHPPVVPRAIEIGDGAEPFLVLEDLSATHRAPLSRDDTLAGEGVPSEADQLAVVDTLARLKAFWWDHPLQGSLLPAYWSAESEGFLPYAKRRRASWMKVRNDLPSKANETYEHLLDGLPTYWERWLGPRVADGRGLTLLHGDAYFSNFLVPRTTGHAYLIDWQSCCVDVGAGDLVNLMATFWTREQRRGRERELLREFHRRLVGYGVAGYAFDDLLLDYRFGLVYWALMPVQDAHDGAARSYWLPKLTCLLDAFDEWDCADLLI</sequence>
<feature type="domain" description="CHK kinase-like" evidence="1">
    <location>
        <begin position="77"/>
        <end position="265"/>
    </location>
</feature>
<protein>
    <submittedName>
        <fullName evidence="2">Phosphotransferase family protein</fullName>
    </submittedName>
</protein>
<dbReference type="PANTHER" id="PTHR23020:SF41">
    <property type="entry name" value="AMINOGLYCOSIDE PHOSPHOTRANSFERASE DOMAIN-CONTAINING PROTEIN"/>
    <property type="match status" value="1"/>
</dbReference>
<name>A0ABV7YHD1_9ACTN</name>
<dbReference type="Proteomes" id="UP001595699">
    <property type="component" value="Unassembled WGS sequence"/>
</dbReference>
<dbReference type="InterPro" id="IPR002575">
    <property type="entry name" value="Aminoglycoside_PTrfase"/>
</dbReference>
<proteinExistence type="predicted"/>
<dbReference type="RefSeq" id="WP_205116153.1">
    <property type="nucleotide sequence ID" value="NZ_JAFBCM010000001.1"/>
</dbReference>
<evidence type="ECO:0000259" key="1">
    <source>
        <dbReference type="SMART" id="SM00587"/>
    </source>
</evidence>
<dbReference type="EMBL" id="JBHRZH010000022">
    <property type="protein sequence ID" value="MFC3764022.1"/>
    <property type="molecule type" value="Genomic_DNA"/>
</dbReference>
<dbReference type="SUPFAM" id="SSF56112">
    <property type="entry name" value="Protein kinase-like (PK-like)"/>
    <property type="match status" value="1"/>
</dbReference>
<gene>
    <name evidence="2" type="ORF">ACFOUW_24525</name>
</gene>
<keyword evidence="3" id="KW-1185">Reference proteome</keyword>
<organism evidence="2 3">
    <name type="scientific">Tenggerimyces flavus</name>
    <dbReference type="NCBI Taxonomy" id="1708749"/>
    <lineage>
        <taxon>Bacteria</taxon>
        <taxon>Bacillati</taxon>
        <taxon>Actinomycetota</taxon>
        <taxon>Actinomycetes</taxon>
        <taxon>Propionibacteriales</taxon>
        <taxon>Nocardioidaceae</taxon>
        <taxon>Tenggerimyces</taxon>
    </lineage>
</organism>
<accession>A0ABV7YHD1</accession>
<dbReference type="SMART" id="SM00587">
    <property type="entry name" value="CHK"/>
    <property type="match status" value="1"/>
</dbReference>
<evidence type="ECO:0000313" key="2">
    <source>
        <dbReference type="EMBL" id="MFC3764022.1"/>
    </source>
</evidence>
<evidence type="ECO:0000313" key="3">
    <source>
        <dbReference type="Proteomes" id="UP001595699"/>
    </source>
</evidence>
<comment type="caution">
    <text evidence="2">The sequence shown here is derived from an EMBL/GenBank/DDBJ whole genome shotgun (WGS) entry which is preliminary data.</text>
</comment>
<dbReference type="PANTHER" id="PTHR23020">
    <property type="entry name" value="UNCHARACTERIZED NUCLEAR HORMONE RECEPTOR-RELATED"/>
    <property type="match status" value="1"/>
</dbReference>
<dbReference type="Pfam" id="PF01636">
    <property type="entry name" value="APH"/>
    <property type="match status" value="1"/>
</dbReference>
<dbReference type="InterPro" id="IPR052961">
    <property type="entry name" value="Oxido-Kinase-like_Enzymes"/>
</dbReference>